<dbReference type="KEGG" id="lum:CNR27_05135"/>
<dbReference type="SUPFAM" id="SSF53448">
    <property type="entry name" value="Nucleotide-diphospho-sugar transferases"/>
    <property type="match status" value="1"/>
</dbReference>
<comment type="pathway">
    <text evidence="2">Lipid metabolism; sphingolipid metabolism.</text>
</comment>
<keyword evidence="4" id="KW-0328">Glycosyltransferase</keyword>
<dbReference type="AlphaFoldDB" id="A0A290XCM6"/>
<gene>
    <name evidence="11" type="ORF">CNR27_05135</name>
</gene>
<sequence length="341" mass="37137">MTDSSRPTPRPARTPPPCRQHERTPRSGSRRWNRTGTHDAPGVADNVPPAAAPADEVTAAAASPDIVAVVVTHQSASTLDGCLARLRAAEGVAQIRVVDNASSDSTLAIVQRHASLDPRLRFIGNPDNPGFAVACNQGARDADAAWIAFVNPDCLVDADTLMRLRRHAATLDAPCLLGTELVGEDGVRDPAARRRDPDFAAMLRASAARVLAVPRDPAQALQRVPAVSGALMLLPRTLFDRVGGFDTSYRLHAEDLDLCRRVREAGAVVAVANDIAVLHVRGVSSRARPVFVEWHKHRGLWRYFRRFEAGRRAWPVRVAVWAMIWTRFPLAVLRRVSQAGV</sequence>
<evidence type="ECO:0000259" key="10">
    <source>
        <dbReference type="Pfam" id="PF00535"/>
    </source>
</evidence>
<evidence type="ECO:0000256" key="8">
    <source>
        <dbReference type="ARBA" id="ARBA00023136"/>
    </source>
</evidence>
<organism evidence="11 12">
    <name type="scientific">Luteimonas chenhongjianii</name>
    <dbReference type="NCBI Taxonomy" id="2006110"/>
    <lineage>
        <taxon>Bacteria</taxon>
        <taxon>Pseudomonadati</taxon>
        <taxon>Pseudomonadota</taxon>
        <taxon>Gammaproteobacteria</taxon>
        <taxon>Lysobacterales</taxon>
        <taxon>Lysobacteraceae</taxon>
        <taxon>Luteimonas</taxon>
    </lineage>
</organism>
<dbReference type="InterPro" id="IPR029044">
    <property type="entry name" value="Nucleotide-diphossugar_trans"/>
</dbReference>
<keyword evidence="8" id="KW-0472">Membrane</keyword>
<evidence type="ECO:0000256" key="1">
    <source>
        <dbReference type="ARBA" id="ARBA00004141"/>
    </source>
</evidence>
<dbReference type="Pfam" id="PF00535">
    <property type="entry name" value="Glycos_transf_2"/>
    <property type="match status" value="1"/>
</dbReference>
<dbReference type="InterPro" id="IPR001173">
    <property type="entry name" value="Glyco_trans_2-like"/>
</dbReference>
<accession>A0A290XCM6</accession>
<evidence type="ECO:0000256" key="3">
    <source>
        <dbReference type="ARBA" id="ARBA00004991"/>
    </source>
</evidence>
<name>A0A290XCM6_9GAMM</name>
<dbReference type="Pfam" id="PF13506">
    <property type="entry name" value="Glyco_transf_21"/>
    <property type="match status" value="1"/>
</dbReference>
<evidence type="ECO:0000256" key="6">
    <source>
        <dbReference type="ARBA" id="ARBA00022692"/>
    </source>
</evidence>
<feature type="region of interest" description="Disordered" evidence="9">
    <location>
        <begin position="1"/>
        <end position="50"/>
    </location>
</feature>
<keyword evidence="12" id="KW-1185">Reference proteome</keyword>
<dbReference type="PANTHER" id="PTHR43179:SF7">
    <property type="entry name" value="RHAMNOSYLTRANSFERASE WBBL"/>
    <property type="match status" value="1"/>
</dbReference>
<dbReference type="InterPro" id="IPR025993">
    <property type="entry name" value="Ceramide_glucosylTrfase"/>
</dbReference>
<dbReference type="EMBL" id="CP023406">
    <property type="protein sequence ID" value="ATD66902.1"/>
    <property type="molecule type" value="Genomic_DNA"/>
</dbReference>
<evidence type="ECO:0000256" key="9">
    <source>
        <dbReference type="SAM" id="MobiDB-lite"/>
    </source>
</evidence>
<dbReference type="PANTHER" id="PTHR43179">
    <property type="entry name" value="RHAMNOSYLTRANSFERASE WBBL"/>
    <property type="match status" value="1"/>
</dbReference>
<keyword evidence="5 11" id="KW-0808">Transferase</keyword>
<dbReference type="GO" id="GO:0016757">
    <property type="term" value="F:glycosyltransferase activity"/>
    <property type="evidence" value="ECO:0007669"/>
    <property type="project" value="UniProtKB-KW"/>
</dbReference>
<dbReference type="Gene3D" id="3.90.550.10">
    <property type="entry name" value="Spore Coat Polysaccharide Biosynthesis Protein SpsA, Chain A"/>
    <property type="match status" value="1"/>
</dbReference>
<reference evidence="12" key="1">
    <citation type="submission" date="2017-09" db="EMBL/GenBank/DDBJ databases">
        <title>Luteimonas liuhanmingii sp.nov., isolated from the intestinal contents of Tibetan Plateau Pika in Yushu, Qinghai Province, China.</title>
        <authorList>
            <person name="Gui Z."/>
        </authorList>
    </citation>
    <scope>NUCLEOTIDE SEQUENCE [LARGE SCALE GENOMIC DNA]</scope>
    <source>
        <strain evidence="12">100111</strain>
    </source>
</reference>
<evidence type="ECO:0000256" key="2">
    <source>
        <dbReference type="ARBA" id="ARBA00004760"/>
    </source>
</evidence>
<evidence type="ECO:0000256" key="7">
    <source>
        <dbReference type="ARBA" id="ARBA00022989"/>
    </source>
</evidence>
<comment type="subcellular location">
    <subcellularLocation>
        <location evidence="1">Membrane</location>
        <topology evidence="1">Multi-pass membrane protein</topology>
    </subcellularLocation>
</comment>
<dbReference type="OrthoDB" id="9771846at2"/>
<feature type="domain" description="Glycosyltransferase 2-like" evidence="10">
    <location>
        <begin position="69"/>
        <end position="178"/>
    </location>
</feature>
<keyword evidence="7" id="KW-1133">Transmembrane helix</keyword>
<feature type="compositionally biased region" description="Low complexity" evidence="9">
    <location>
        <begin position="39"/>
        <end position="50"/>
    </location>
</feature>
<keyword evidence="6" id="KW-0812">Transmembrane</keyword>
<comment type="pathway">
    <text evidence="3">Sphingolipid metabolism.</text>
</comment>
<dbReference type="Proteomes" id="UP000218968">
    <property type="component" value="Chromosome"/>
</dbReference>
<protein>
    <submittedName>
        <fullName evidence="11">Glycosyl transferase</fullName>
    </submittedName>
</protein>
<dbReference type="GO" id="GO:0016020">
    <property type="term" value="C:membrane"/>
    <property type="evidence" value="ECO:0007669"/>
    <property type="project" value="UniProtKB-SubCell"/>
</dbReference>
<feature type="compositionally biased region" description="Pro residues" evidence="9">
    <location>
        <begin position="8"/>
        <end position="18"/>
    </location>
</feature>
<evidence type="ECO:0000256" key="5">
    <source>
        <dbReference type="ARBA" id="ARBA00022679"/>
    </source>
</evidence>
<evidence type="ECO:0000313" key="11">
    <source>
        <dbReference type="EMBL" id="ATD66902.1"/>
    </source>
</evidence>
<evidence type="ECO:0000256" key="4">
    <source>
        <dbReference type="ARBA" id="ARBA00022676"/>
    </source>
</evidence>
<evidence type="ECO:0000313" key="12">
    <source>
        <dbReference type="Proteomes" id="UP000218968"/>
    </source>
</evidence>
<proteinExistence type="predicted"/>